<keyword evidence="8" id="KW-0464">Manganese</keyword>
<keyword evidence="6" id="KW-0479">Metal-binding</keyword>
<dbReference type="SUPFAM" id="SSF53649">
    <property type="entry name" value="Alkaline phosphatase-like"/>
    <property type="match status" value="1"/>
</dbReference>
<feature type="compositionally biased region" description="Low complexity" evidence="10">
    <location>
        <begin position="19"/>
        <end position="37"/>
    </location>
</feature>
<dbReference type="GO" id="GO:0006096">
    <property type="term" value="P:glycolytic process"/>
    <property type="evidence" value="ECO:0007669"/>
    <property type="project" value="UniProtKB-UniPathway"/>
</dbReference>
<dbReference type="UniPathway" id="UPA00109">
    <property type="reaction ID" value="UER00186"/>
</dbReference>
<dbReference type="Gene3D" id="3.40.1450.10">
    <property type="entry name" value="BPG-independent phosphoglycerate mutase, domain B"/>
    <property type="match status" value="1"/>
</dbReference>
<comment type="cofactor">
    <cofactor evidence="2">
        <name>Mn(2+)</name>
        <dbReference type="ChEBI" id="CHEBI:29035"/>
    </cofactor>
</comment>
<dbReference type="EMBL" id="JAEHOC010000008">
    <property type="protein sequence ID" value="KAG2439396.1"/>
    <property type="molecule type" value="Genomic_DNA"/>
</dbReference>
<evidence type="ECO:0000256" key="10">
    <source>
        <dbReference type="SAM" id="MobiDB-lite"/>
    </source>
</evidence>
<evidence type="ECO:0000259" key="11">
    <source>
        <dbReference type="Pfam" id="PF01676"/>
    </source>
</evidence>
<keyword evidence="7" id="KW-0324">Glycolysis</keyword>
<dbReference type="PANTHER" id="PTHR31637:SF0">
    <property type="entry name" value="2,3-BISPHOSPHOGLYCERATE-INDEPENDENT PHOSPHOGLYCERATE MUTASE"/>
    <property type="match status" value="1"/>
</dbReference>
<dbReference type="Proteomes" id="UP000650467">
    <property type="component" value="Unassembled WGS sequence"/>
</dbReference>
<comment type="caution">
    <text evidence="13">The sequence shown here is derived from an EMBL/GenBank/DDBJ whole genome shotgun (WGS) entry which is preliminary data.</text>
</comment>
<evidence type="ECO:0000256" key="9">
    <source>
        <dbReference type="ARBA" id="ARBA00023235"/>
    </source>
</evidence>
<evidence type="ECO:0000313" key="14">
    <source>
        <dbReference type="Proteomes" id="UP000650467"/>
    </source>
</evidence>
<dbReference type="GO" id="GO:0030145">
    <property type="term" value="F:manganese ion binding"/>
    <property type="evidence" value="ECO:0007669"/>
    <property type="project" value="InterPro"/>
</dbReference>
<organism evidence="13 14">
    <name type="scientific">Chlamydomonas incerta</name>
    <dbReference type="NCBI Taxonomy" id="51695"/>
    <lineage>
        <taxon>Eukaryota</taxon>
        <taxon>Viridiplantae</taxon>
        <taxon>Chlorophyta</taxon>
        <taxon>core chlorophytes</taxon>
        <taxon>Chlorophyceae</taxon>
        <taxon>CS clade</taxon>
        <taxon>Chlamydomonadales</taxon>
        <taxon>Chlamydomonadaceae</taxon>
        <taxon>Chlamydomonas</taxon>
    </lineage>
</organism>
<evidence type="ECO:0000256" key="5">
    <source>
        <dbReference type="ARBA" id="ARBA00012026"/>
    </source>
</evidence>
<evidence type="ECO:0000256" key="4">
    <source>
        <dbReference type="ARBA" id="ARBA00008819"/>
    </source>
</evidence>
<sequence>MGKGCGAALGKGKKKETSAVEAPAPAPAAAAEPAAAPAPAVAAAPAAEAAPAAAPAAPAAAAAAPAEPAKMAHDYKLSAHSAIPAPEGPLLVCILDGFGENEYKDEFNAVHVAKTPTVDALRGVPHRFRSIKAHGKAVGLPSDADMGNSEVGHNALGSGQVVDQGARLVDLALESGRMFSDPGWKLISEAFPEHTVHFIGLLSDGGVHSRADQLYGCLRGAVERGAKRVRVHILTDGRDVPDGSSIKFVEELEAVLAELRAKGCDIAIASGGGRMQVTMDRYEADWSMVKRGWDAHVLGKAPHFFKDAKTAIKTLRGTEDAPVSDQYVAPFVIVDEAGKPVGTIEDGDAVVLFNFRADRMVEISKAFEYEDGFTAFERVRFPKGLRFVGMMQYDGDLKLPANFLVPPPLIEHVSGQYLCKNGLSTFACSETQKFGHVTFFWNGNRSGYLDAKQEQYLEIPSDKIEFNQAPDMKAREITAAGIEALKSGKYKVVRINYANPDMVGHTGDLAATVRACETVDGCVKELLEVVDSLNGRWIVTADHGNADDMVQRDKKGKPLLGEDGKPLPLTSHTLAPVPFFIGGKGLPDNVVLRDDLPDAGLANVAATTFNLLGFEAPSIYKPSMVKA</sequence>
<dbReference type="InterPro" id="IPR005995">
    <property type="entry name" value="Pgm_bpd_ind"/>
</dbReference>
<dbReference type="GO" id="GO:0005737">
    <property type="term" value="C:cytoplasm"/>
    <property type="evidence" value="ECO:0007669"/>
    <property type="project" value="InterPro"/>
</dbReference>
<dbReference type="AlphaFoldDB" id="A0A835T8H7"/>
<dbReference type="NCBIfam" id="TIGR01307">
    <property type="entry name" value="pgm_bpd_ind"/>
    <property type="match status" value="1"/>
</dbReference>
<dbReference type="GO" id="GO:0010037">
    <property type="term" value="P:response to carbon dioxide"/>
    <property type="evidence" value="ECO:0007669"/>
    <property type="project" value="UniProtKB-ARBA"/>
</dbReference>
<dbReference type="SUPFAM" id="SSF64158">
    <property type="entry name" value="2,3-Bisphosphoglycerate-independent phosphoglycerate mutase, substrate-binding domain"/>
    <property type="match status" value="1"/>
</dbReference>
<comment type="catalytic activity">
    <reaction evidence="1">
        <text>(2R)-2-phosphoglycerate = (2R)-3-phosphoglycerate</text>
        <dbReference type="Rhea" id="RHEA:15901"/>
        <dbReference type="ChEBI" id="CHEBI:58272"/>
        <dbReference type="ChEBI" id="CHEBI:58289"/>
        <dbReference type="EC" id="5.4.2.12"/>
    </reaction>
</comment>
<dbReference type="Pfam" id="PF01676">
    <property type="entry name" value="Metalloenzyme"/>
    <property type="match status" value="1"/>
</dbReference>
<feature type="domain" description="Metalloenzyme" evidence="11">
    <location>
        <begin position="89"/>
        <end position="615"/>
    </location>
</feature>
<dbReference type="GO" id="GO:0004619">
    <property type="term" value="F:phosphoglycerate mutase activity"/>
    <property type="evidence" value="ECO:0007669"/>
    <property type="project" value="UniProtKB-EC"/>
</dbReference>
<feature type="region of interest" description="Disordered" evidence="10">
    <location>
        <begin position="1"/>
        <end position="37"/>
    </location>
</feature>
<dbReference type="PANTHER" id="PTHR31637">
    <property type="entry name" value="2,3-BISPHOSPHOGLYCERATE-INDEPENDENT PHOSPHOGLYCERATE MUTASE"/>
    <property type="match status" value="1"/>
</dbReference>
<reference evidence="13" key="1">
    <citation type="journal article" date="2020" name="bioRxiv">
        <title>Comparative genomics of Chlamydomonas.</title>
        <authorList>
            <person name="Craig R.J."/>
            <person name="Hasan A.R."/>
            <person name="Ness R.W."/>
            <person name="Keightley P.D."/>
        </authorList>
    </citation>
    <scope>NUCLEOTIDE SEQUENCE</scope>
    <source>
        <strain evidence="13">SAG 7.73</strain>
    </source>
</reference>
<dbReference type="Gene3D" id="3.40.720.10">
    <property type="entry name" value="Alkaline Phosphatase, subunit A"/>
    <property type="match status" value="1"/>
</dbReference>
<dbReference type="Pfam" id="PF06415">
    <property type="entry name" value="iPGM_N"/>
    <property type="match status" value="1"/>
</dbReference>
<accession>A0A835T8H7</accession>
<evidence type="ECO:0000256" key="3">
    <source>
        <dbReference type="ARBA" id="ARBA00004798"/>
    </source>
</evidence>
<dbReference type="InterPro" id="IPR036646">
    <property type="entry name" value="PGAM_B_sf"/>
</dbReference>
<comment type="pathway">
    <text evidence="3">Carbohydrate degradation; glycolysis; pyruvate from D-glyceraldehyde 3-phosphate: step 3/5.</text>
</comment>
<feature type="domain" description="BPG-independent PGAM N-terminal" evidence="12">
    <location>
        <begin position="169"/>
        <end position="394"/>
    </location>
</feature>
<dbReference type="GO" id="GO:0006007">
    <property type="term" value="P:glucose catabolic process"/>
    <property type="evidence" value="ECO:0007669"/>
    <property type="project" value="InterPro"/>
</dbReference>
<keyword evidence="14" id="KW-1185">Reference proteome</keyword>
<dbReference type="FunFam" id="3.40.1450.10:FF:000002">
    <property type="entry name" value="2,3-bisphosphoglycerate-independent phosphoglycerate mutase"/>
    <property type="match status" value="1"/>
</dbReference>
<evidence type="ECO:0000259" key="12">
    <source>
        <dbReference type="Pfam" id="PF06415"/>
    </source>
</evidence>
<gene>
    <name evidence="13" type="ORF">HXX76_004753</name>
</gene>
<name>A0A835T8H7_CHLIN</name>
<evidence type="ECO:0000256" key="2">
    <source>
        <dbReference type="ARBA" id="ARBA00001936"/>
    </source>
</evidence>
<dbReference type="InterPro" id="IPR011258">
    <property type="entry name" value="BPG-indep_PGM_N"/>
</dbReference>
<proteinExistence type="inferred from homology"/>
<dbReference type="OrthoDB" id="952271at2759"/>
<evidence type="ECO:0000256" key="7">
    <source>
        <dbReference type="ARBA" id="ARBA00023152"/>
    </source>
</evidence>
<keyword evidence="9" id="KW-0413">Isomerase</keyword>
<comment type="similarity">
    <text evidence="4">Belongs to the BPG-independent phosphoglycerate mutase family.</text>
</comment>
<evidence type="ECO:0000256" key="6">
    <source>
        <dbReference type="ARBA" id="ARBA00022723"/>
    </source>
</evidence>
<dbReference type="CDD" id="cd16010">
    <property type="entry name" value="iPGM"/>
    <property type="match status" value="1"/>
</dbReference>
<dbReference type="EC" id="5.4.2.12" evidence="5"/>
<evidence type="ECO:0000256" key="8">
    <source>
        <dbReference type="ARBA" id="ARBA00023211"/>
    </source>
</evidence>
<evidence type="ECO:0000313" key="13">
    <source>
        <dbReference type="EMBL" id="KAG2439396.1"/>
    </source>
</evidence>
<dbReference type="InterPro" id="IPR017850">
    <property type="entry name" value="Alkaline_phosphatase_core_sf"/>
</dbReference>
<dbReference type="InterPro" id="IPR006124">
    <property type="entry name" value="Metalloenzyme"/>
</dbReference>
<evidence type="ECO:0000256" key="1">
    <source>
        <dbReference type="ARBA" id="ARBA00000370"/>
    </source>
</evidence>
<protein>
    <recommendedName>
        <fullName evidence="5">phosphoglycerate mutase (2,3-diphosphoglycerate-independent)</fullName>
        <ecNumber evidence="5">5.4.2.12</ecNumber>
    </recommendedName>
</protein>